<gene>
    <name evidence="2" type="ORF">NCGR_LOCUS21088</name>
</gene>
<name>A0A811NVK9_9POAL</name>
<keyword evidence="3" id="KW-1185">Reference proteome</keyword>
<evidence type="ECO:0000256" key="1">
    <source>
        <dbReference type="SAM" id="MobiDB-lite"/>
    </source>
</evidence>
<organism evidence="2 3">
    <name type="scientific">Miscanthus lutarioriparius</name>
    <dbReference type="NCBI Taxonomy" id="422564"/>
    <lineage>
        <taxon>Eukaryota</taxon>
        <taxon>Viridiplantae</taxon>
        <taxon>Streptophyta</taxon>
        <taxon>Embryophyta</taxon>
        <taxon>Tracheophyta</taxon>
        <taxon>Spermatophyta</taxon>
        <taxon>Magnoliopsida</taxon>
        <taxon>Liliopsida</taxon>
        <taxon>Poales</taxon>
        <taxon>Poaceae</taxon>
        <taxon>PACMAD clade</taxon>
        <taxon>Panicoideae</taxon>
        <taxon>Andropogonodae</taxon>
        <taxon>Andropogoneae</taxon>
        <taxon>Saccharinae</taxon>
        <taxon>Miscanthus</taxon>
    </lineage>
</organism>
<protein>
    <submittedName>
        <fullName evidence="2">Uncharacterized protein</fullName>
    </submittedName>
</protein>
<reference evidence="2" key="1">
    <citation type="submission" date="2020-10" db="EMBL/GenBank/DDBJ databases">
        <authorList>
            <person name="Han B."/>
            <person name="Lu T."/>
            <person name="Zhao Q."/>
            <person name="Huang X."/>
            <person name="Zhao Y."/>
        </authorList>
    </citation>
    <scope>NUCLEOTIDE SEQUENCE</scope>
</reference>
<feature type="region of interest" description="Disordered" evidence="1">
    <location>
        <begin position="24"/>
        <end position="44"/>
    </location>
</feature>
<proteinExistence type="predicted"/>
<accession>A0A811NVK9</accession>
<evidence type="ECO:0000313" key="2">
    <source>
        <dbReference type="EMBL" id="CAD6230929.1"/>
    </source>
</evidence>
<dbReference type="Proteomes" id="UP000604825">
    <property type="component" value="Unassembled WGS sequence"/>
</dbReference>
<dbReference type="AlphaFoldDB" id="A0A811NVK9"/>
<dbReference type="EMBL" id="CAJGYO010000005">
    <property type="protein sequence ID" value="CAD6230929.1"/>
    <property type="molecule type" value="Genomic_DNA"/>
</dbReference>
<comment type="caution">
    <text evidence="2">The sequence shown here is derived from an EMBL/GenBank/DDBJ whole genome shotgun (WGS) entry which is preliminary data.</text>
</comment>
<evidence type="ECO:0000313" key="3">
    <source>
        <dbReference type="Proteomes" id="UP000604825"/>
    </source>
</evidence>
<sequence length="228" mass="24745">MTGVGQDPWLSSTDPVPTALDLKRLGGAPSGRAPAGCTTRSAARAPRRFQAPGARRQHLRRCLATDAKRLLIRQCQIRRVRLQQRLRLRDQHQGDPAVVPTLNPRLPWPAWRRWRQGLSRSTRPSRSCGWCPLGLVLAGTPPIVCQAPRFSSKPPGVPCNAGPHWLWRGTPNSAVPDGPSADACLGRAPAWFRALGGPLLAEASPRRPDLARLPAAAHAGSNEGFPHL</sequence>